<dbReference type="PANTHER" id="PTHR33326:SF4">
    <property type="entry name" value="OS08G0495300 PROTEIN"/>
    <property type="match status" value="1"/>
</dbReference>
<reference evidence="2" key="1">
    <citation type="submission" date="2020-05" db="EMBL/GenBank/DDBJ databases">
        <title>WGS assembly of Panicum virgatum.</title>
        <authorList>
            <person name="Lovell J.T."/>
            <person name="Jenkins J."/>
            <person name="Shu S."/>
            <person name="Juenger T.E."/>
            <person name="Schmutz J."/>
        </authorList>
    </citation>
    <scope>NUCLEOTIDE SEQUENCE</scope>
    <source>
        <strain evidence="2">AP13</strain>
    </source>
</reference>
<protein>
    <recommendedName>
        <fullName evidence="1">DUF3615 domain-containing protein</fullName>
    </recommendedName>
</protein>
<dbReference type="AlphaFoldDB" id="A0A8T0PA59"/>
<dbReference type="PANTHER" id="PTHR33326">
    <property type="entry name" value="OS05G0543800 PROTEIN"/>
    <property type="match status" value="1"/>
</dbReference>
<organism evidence="2 3">
    <name type="scientific">Panicum virgatum</name>
    <name type="common">Blackwell switchgrass</name>
    <dbReference type="NCBI Taxonomy" id="38727"/>
    <lineage>
        <taxon>Eukaryota</taxon>
        <taxon>Viridiplantae</taxon>
        <taxon>Streptophyta</taxon>
        <taxon>Embryophyta</taxon>
        <taxon>Tracheophyta</taxon>
        <taxon>Spermatophyta</taxon>
        <taxon>Magnoliopsida</taxon>
        <taxon>Liliopsida</taxon>
        <taxon>Poales</taxon>
        <taxon>Poaceae</taxon>
        <taxon>PACMAD clade</taxon>
        <taxon>Panicoideae</taxon>
        <taxon>Panicodae</taxon>
        <taxon>Paniceae</taxon>
        <taxon>Panicinae</taxon>
        <taxon>Panicum</taxon>
        <taxon>Panicum sect. Hiantes</taxon>
    </lineage>
</organism>
<evidence type="ECO:0000313" key="2">
    <source>
        <dbReference type="EMBL" id="KAG2557868.1"/>
    </source>
</evidence>
<accession>A0A8T0PA59</accession>
<gene>
    <name evidence="2" type="ORF">PVAP13_8NG224902</name>
</gene>
<name>A0A8T0PA59_PANVG</name>
<dbReference type="Pfam" id="PF12274">
    <property type="entry name" value="DUF3615"/>
    <property type="match status" value="1"/>
</dbReference>
<dbReference type="EMBL" id="CM029052">
    <property type="protein sequence ID" value="KAG2557868.1"/>
    <property type="molecule type" value="Genomic_DNA"/>
</dbReference>
<keyword evidence="3" id="KW-1185">Reference proteome</keyword>
<comment type="caution">
    <text evidence="2">The sequence shown here is derived from an EMBL/GenBank/DDBJ whole genome shotgun (WGS) entry which is preliminary data.</text>
</comment>
<feature type="domain" description="DUF3615" evidence="1">
    <location>
        <begin position="12"/>
        <end position="94"/>
    </location>
</feature>
<dbReference type="Proteomes" id="UP000823388">
    <property type="component" value="Chromosome 8N"/>
</dbReference>
<proteinExistence type="predicted"/>
<evidence type="ECO:0000259" key="1">
    <source>
        <dbReference type="Pfam" id="PF12274"/>
    </source>
</evidence>
<sequence length="107" mass="12141">MERNNDQMCRLVQALVDQYNEHHNLLGDLTYEVKDVLSCNPISEDGSCYYHLSFSANSKAIDDLENSTSNIFFVEVKHLNRGRHSAVSFCCFCKVNPIDKGIVHSLS</sequence>
<dbReference type="InterPro" id="IPR022059">
    <property type="entry name" value="DUF3615"/>
</dbReference>
<evidence type="ECO:0000313" key="3">
    <source>
        <dbReference type="Proteomes" id="UP000823388"/>
    </source>
</evidence>